<sequence length="90" mass="9244">MPQRTVVIGSRTGLHARPASVFVQAASKQPVKVTVAREGQSPVDARSLLSVLALAVKHGDSVVLTAEGDGADAAIDELAALVATDLDARE</sequence>
<organism evidence="7">
    <name type="scientific">Streptomyces sp. NBC_00119</name>
    <dbReference type="NCBI Taxonomy" id="2975659"/>
    <lineage>
        <taxon>Bacteria</taxon>
        <taxon>Bacillati</taxon>
        <taxon>Actinomycetota</taxon>
        <taxon>Actinomycetes</taxon>
        <taxon>Kitasatosporales</taxon>
        <taxon>Streptomycetaceae</taxon>
        <taxon>Streptomyces</taxon>
    </lineage>
</organism>
<evidence type="ECO:0000256" key="4">
    <source>
        <dbReference type="ARBA" id="ARBA00022490"/>
    </source>
</evidence>
<dbReference type="Gene3D" id="3.30.1340.10">
    <property type="entry name" value="HPr-like"/>
    <property type="match status" value="1"/>
</dbReference>
<comment type="function">
    <text evidence="1">General (non sugar-specific) component of the phosphoenolpyruvate-dependent sugar phosphotransferase system (sugar PTS). This major carbohydrate active-transport system catalyzes the phosphorylation of incoming sugar substrates concomitantly with their translocation across the cell membrane. The phosphoryl group from phosphoenolpyruvate (PEP) is transferred to the phosphoryl carrier protein HPr by enzyme I. Phospho-HPr then transfers it to the PTS EIIA domain.</text>
</comment>
<dbReference type="CDD" id="cd00367">
    <property type="entry name" value="PTS-HPr_like"/>
    <property type="match status" value="1"/>
</dbReference>
<feature type="domain" description="HPr" evidence="6">
    <location>
        <begin position="1"/>
        <end position="89"/>
    </location>
</feature>
<dbReference type="PROSITE" id="PS51350">
    <property type="entry name" value="PTS_HPR_DOM"/>
    <property type="match status" value="1"/>
</dbReference>
<comment type="subcellular location">
    <subcellularLocation>
        <location evidence="2">Cytoplasm</location>
    </subcellularLocation>
</comment>
<dbReference type="InterPro" id="IPR000032">
    <property type="entry name" value="HPr-like"/>
</dbReference>
<dbReference type="PANTHER" id="PTHR33705:SF2">
    <property type="entry name" value="PHOSPHOCARRIER PROTEIN NPR"/>
    <property type="match status" value="1"/>
</dbReference>
<dbReference type="Pfam" id="PF00381">
    <property type="entry name" value="PTS-HPr"/>
    <property type="match status" value="1"/>
</dbReference>
<gene>
    <name evidence="7" type="ORF">OHU69_04770</name>
</gene>
<proteinExistence type="predicted"/>
<accession>A0AAU1U1Y1</accession>
<dbReference type="NCBIfam" id="TIGR01003">
    <property type="entry name" value="PTS_HPr_family"/>
    <property type="match status" value="1"/>
</dbReference>
<dbReference type="PANTHER" id="PTHR33705">
    <property type="entry name" value="PHOSPHOCARRIER PROTEIN HPR"/>
    <property type="match status" value="1"/>
</dbReference>
<evidence type="ECO:0000313" key="7">
    <source>
        <dbReference type="EMBL" id="WTS10442.1"/>
    </source>
</evidence>
<dbReference type="PROSITE" id="PS00369">
    <property type="entry name" value="PTS_HPR_HIS"/>
    <property type="match status" value="1"/>
</dbReference>
<dbReference type="PRINTS" id="PR00107">
    <property type="entry name" value="PHOSPHOCPHPR"/>
</dbReference>
<dbReference type="GO" id="GO:0005737">
    <property type="term" value="C:cytoplasm"/>
    <property type="evidence" value="ECO:0007669"/>
    <property type="project" value="UniProtKB-SubCell"/>
</dbReference>
<dbReference type="SUPFAM" id="SSF55594">
    <property type="entry name" value="HPr-like"/>
    <property type="match status" value="1"/>
</dbReference>
<dbReference type="InterPro" id="IPR035895">
    <property type="entry name" value="HPr-like_sf"/>
</dbReference>
<evidence type="ECO:0000256" key="5">
    <source>
        <dbReference type="ARBA" id="ARBA00022683"/>
    </source>
</evidence>
<evidence type="ECO:0000256" key="1">
    <source>
        <dbReference type="ARBA" id="ARBA00003681"/>
    </source>
</evidence>
<dbReference type="InterPro" id="IPR050399">
    <property type="entry name" value="HPr"/>
</dbReference>
<keyword evidence="5" id="KW-0598">Phosphotransferase system</keyword>
<protein>
    <recommendedName>
        <fullName evidence="3">Phosphocarrier protein HPr</fullName>
    </recommendedName>
</protein>
<dbReference type="EMBL" id="CP108195">
    <property type="protein sequence ID" value="WTS10442.1"/>
    <property type="molecule type" value="Genomic_DNA"/>
</dbReference>
<evidence type="ECO:0000259" key="6">
    <source>
        <dbReference type="PROSITE" id="PS51350"/>
    </source>
</evidence>
<name>A0AAU1U1Y1_9ACTN</name>
<dbReference type="AlphaFoldDB" id="A0AAU1U1Y1"/>
<keyword evidence="4" id="KW-0963">Cytoplasm</keyword>
<dbReference type="InterPro" id="IPR001020">
    <property type="entry name" value="PTS_HPr_His_P_site"/>
</dbReference>
<evidence type="ECO:0000256" key="3">
    <source>
        <dbReference type="ARBA" id="ARBA00020422"/>
    </source>
</evidence>
<dbReference type="GO" id="GO:0009401">
    <property type="term" value="P:phosphoenolpyruvate-dependent sugar phosphotransferase system"/>
    <property type="evidence" value="ECO:0007669"/>
    <property type="project" value="UniProtKB-KW"/>
</dbReference>
<evidence type="ECO:0000256" key="2">
    <source>
        <dbReference type="ARBA" id="ARBA00004496"/>
    </source>
</evidence>
<reference evidence="7" key="1">
    <citation type="submission" date="2022-10" db="EMBL/GenBank/DDBJ databases">
        <title>The complete genomes of actinobacterial strains from the NBC collection.</title>
        <authorList>
            <person name="Joergensen T.S."/>
            <person name="Alvarez Arevalo M."/>
            <person name="Sterndorff E.B."/>
            <person name="Faurdal D."/>
            <person name="Vuksanovic O."/>
            <person name="Mourched A.-S."/>
            <person name="Charusanti P."/>
            <person name="Shaw S."/>
            <person name="Blin K."/>
            <person name="Weber T."/>
        </authorList>
    </citation>
    <scope>NUCLEOTIDE SEQUENCE</scope>
    <source>
        <strain evidence="7">NBC_00119</strain>
    </source>
</reference>